<evidence type="ECO:0000313" key="4">
    <source>
        <dbReference type="EMBL" id="MFL0250425.1"/>
    </source>
</evidence>
<dbReference type="PROSITE" id="PS00816">
    <property type="entry name" value="AIPM_HOMOCIT_SYNTH_2"/>
    <property type="match status" value="1"/>
</dbReference>
<evidence type="ECO:0000313" key="5">
    <source>
        <dbReference type="Proteomes" id="UP001623592"/>
    </source>
</evidence>
<proteinExistence type="inferred from homology"/>
<feature type="domain" description="Pyruvate carboxyltransferase" evidence="3">
    <location>
        <begin position="3"/>
        <end position="258"/>
    </location>
</feature>
<dbReference type="Gene3D" id="3.20.20.70">
    <property type="entry name" value="Aldolase class I"/>
    <property type="match status" value="1"/>
</dbReference>
<keyword evidence="1 2" id="KW-0808">Transferase</keyword>
<reference evidence="4 5" key="1">
    <citation type="submission" date="2024-11" db="EMBL/GenBank/DDBJ databases">
        <authorList>
            <person name="Heng Y.C."/>
            <person name="Lim A.C.H."/>
            <person name="Lee J.K.Y."/>
            <person name="Kittelmann S."/>
        </authorList>
    </citation>
    <scope>NUCLEOTIDE SEQUENCE [LARGE SCALE GENOMIC DNA]</scope>
    <source>
        <strain evidence="4 5">WILCCON 0114</strain>
    </source>
</reference>
<dbReference type="PROSITE" id="PS50991">
    <property type="entry name" value="PYR_CT"/>
    <property type="match status" value="1"/>
</dbReference>
<evidence type="ECO:0000256" key="1">
    <source>
        <dbReference type="ARBA" id="ARBA00022679"/>
    </source>
</evidence>
<comment type="caution">
    <text evidence="4">The sequence shown here is derived from an EMBL/GenBank/DDBJ whole genome shotgun (WGS) entry which is preliminary data.</text>
</comment>
<sequence length="266" mass="29609">MSIKVVDTTLRDGEQKAGIALGINEKVQIAKILDDMGIFQIEAGIAAMGGDEKESIRKIVKLGLKSKISSWNRMNIEDINESMDCSVDIIHISVPVSDIQIEDKLKKNKSWILENVEKCVQYAVSKGYEVTVGLEDASRADINFLIEVCRLIYSIGVKRVRYADTVGILYPRRVFHQINKIREAVPIEIEVHAHNDFGMAIINSIGALKAGAKYVDCTITGIGERAGNCDFLEFAKTIYELLGEKVYLNEFSDLKNKENVIKGIIG</sequence>
<dbReference type="InterPro" id="IPR000891">
    <property type="entry name" value="PYR_CT"/>
</dbReference>
<dbReference type="Pfam" id="PF00682">
    <property type="entry name" value="HMGL-like"/>
    <property type="match status" value="1"/>
</dbReference>
<dbReference type="PANTHER" id="PTHR42880:SF1">
    <property type="entry name" value="ISOPROPYLMALATE_HOMOCITRATE_CITRAMALATE SYNTHASE FAMILY PROTEIN"/>
    <property type="match status" value="1"/>
</dbReference>
<keyword evidence="5" id="KW-1185">Reference proteome</keyword>
<dbReference type="InterPro" id="IPR002034">
    <property type="entry name" value="AIPM/Hcit_synth_CS"/>
</dbReference>
<dbReference type="PROSITE" id="PS00815">
    <property type="entry name" value="AIPM_HOMOCIT_SYNTH_1"/>
    <property type="match status" value="1"/>
</dbReference>
<evidence type="ECO:0000256" key="2">
    <source>
        <dbReference type="RuleBase" id="RU003523"/>
    </source>
</evidence>
<dbReference type="EMBL" id="JBJIAA010000006">
    <property type="protein sequence ID" value="MFL0250425.1"/>
    <property type="molecule type" value="Genomic_DNA"/>
</dbReference>
<dbReference type="InterPro" id="IPR013785">
    <property type="entry name" value="Aldolase_TIM"/>
</dbReference>
<gene>
    <name evidence="4" type="ORF">ACJDT4_08305</name>
</gene>
<organism evidence="4 5">
    <name type="scientific">Clostridium neuense</name>
    <dbReference type="NCBI Taxonomy" id="1728934"/>
    <lineage>
        <taxon>Bacteria</taxon>
        <taxon>Bacillati</taxon>
        <taxon>Bacillota</taxon>
        <taxon>Clostridia</taxon>
        <taxon>Eubacteriales</taxon>
        <taxon>Clostridiaceae</taxon>
        <taxon>Clostridium</taxon>
    </lineage>
</organism>
<dbReference type="RefSeq" id="WP_406787095.1">
    <property type="nucleotide sequence ID" value="NZ_JBJIAA010000006.1"/>
</dbReference>
<dbReference type="SUPFAM" id="SSF51569">
    <property type="entry name" value="Aldolase"/>
    <property type="match status" value="1"/>
</dbReference>
<protein>
    <submittedName>
        <fullName evidence="4">Homocitrate synthase</fullName>
    </submittedName>
</protein>
<dbReference type="Proteomes" id="UP001623592">
    <property type="component" value="Unassembled WGS sequence"/>
</dbReference>
<dbReference type="PANTHER" id="PTHR42880">
    <property type="entry name" value="HOMOCITRATE SYNTHASE"/>
    <property type="match status" value="1"/>
</dbReference>
<evidence type="ECO:0000259" key="3">
    <source>
        <dbReference type="PROSITE" id="PS50991"/>
    </source>
</evidence>
<name>A0ABW8TEN5_9CLOT</name>
<accession>A0ABW8TEN5</accession>
<comment type="similarity">
    <text evidence="2">Belongs to the alpha-IPM synthase/homocitrate synthase family.</text>
</comment>